<dbReference type="EMBL" id="QVLV01000020">
    <property type="protein sequence ID" value="RGE56801.1"/>
    <property type="molecule type" value="Genomic_DNA"/>
</dbReference>
<accession>A0A3E3HY96</accession>
<reference evidence="1" key="1">
    <citation type="submission" date="2018-08" db="EMBL/GenBank/DDBJ databases">
        <title>A genome reference for cultivated species of the human gut microbiota.</title>
        <authorList>
            <person name="Zou Y."/>
            <person name="Xue W."/>
            <person name="Luo G."/>
        </authorList>
    </citation>
    <scope>NUCLEOTIDE SEQUENCE [LARGE SCALE GENOMIC DNA]</scope>
    <source>
        <strain evidence="1">TF05-5AC</strain>
    </source>
</reference>
<sequence>MTYGRHGGCGRMSFFLRYTNEKAAGGNPHDSFSFSYEGGDSFELFNYLKYMITENCDVSVSILEKENKKS</sequence>
<gene>
    <name evidence="1" type="ORF">DXC51_21795</name>
</gene>
<keyword evidence="2" id="KW-1185">Reference proteome</keyword>
<evidence type="ECO:0000313" key="1">
    <source>
        <dbReference type="EMBL" id="RGE56801.1"/>
    </source>
</evidence>
<dbReference type="RefSeq" id="WP_035320706.1">
    <property type="nucleotide sequence ID" value="NZ_CAMDIR010000016.1"/>
</dbReference>
<name>A0A3E3HY96_9FIRM</name>
<organism evidence="1 2">
    <name type="scientific">Eisenbergiella massiliensis</name>
    <dbReference type="NCBI Taxonomy" id="1720294"/>
    <lineage>
        <taxon>Bacteria</taxon>
        <taxon>Bacillati</taxon>
        <taxon>Bacillota</taxon>
        <taxon>Clostridia</taxon>
        <taxon>Lachnospirales</taxon>
        <taxon>Lachnospiraceae</taxon>
        <taxon>Eisenbergiella</taxon>
    </lineage>
</organism>
<proteinExistence type="predicted"/>
<dbReference type="Proteomes" id="UP000260812">
    <property type="component" value="Unassembled WGS sequence"/>
</dbReference>
<dbReference type="GeneID" id="86053286"/>
<dbReference type="AlphaFoldDB" id="A0A3E3HY96"/>
<evidence type="ECO:0000313" key="2">
    <source>
        <dbReference type="Proteomes" id="UP000260812"/>
    </source>
</evidence>
<comment type="caution">
    <text evidence="1">The sequence shown here is derived from an EMBL/GenBank/DDBJ whole genome shotgun (WGS) entry which is preliminary data.</text>
</comment>
<protein>
    <submittedName>
        <fullName evidence="1">Uncharacterized protein</fullName>
    </submittedName>
</protein>